<proteinExistence type="predicted"/>
<dbReference type="STRING" id="391735.Veis_2958"/>
<sequence>MTASILSSLGAGFSNQALGSQAVFRAVLQALAHPGRSVAVLHDAQTPAVGQRASAAVLLALLDSDCRLWLSPRLAASDAGPWLRFHTGCTLVSEPGLAGFAWVAQGDALPALRSLAQGSDSDPDRSATCVVDVALAGAGAVAVPADAGTLTAPAGAGALQAPADAGAWLLTGPGIRGQATLPPCGLAHDFVPQWQANHAAFPCGVDLLLGGAAHIVGLPRTTRIVRTPHDTTEEI</sequence>
<dbReference type="NCBIfam" id="TIGR03292">
    <property type="entry name" value="PhnH_redo"/>
    <property type="match status" value="1"/>
</dbReference>
<gene>
    <name evidence="1" type="ordered locus">Veis_2958</name>
</gene>
<name>A1WM36_VEREI</name>
<accession>A1WM36</accession>
<dbReference type="SUPFAM" id="SSF159709">
    <property type="entry name" value="PhnH-like"/>
    <property type="match status" value="1"/>
</dbReference>
<dbReference type="GeneID" id="76461435"/>
<dbReference type="RefSeq" id="WP_011810689.1">
    <property type="nucleotide sequence ID" value="NC_008786.1"/>
</dbReference>
<dbReference type="KEGG" id="vei:Veis_2958"/>
<dbReference type="HOGENOM" id="CLU_115317_1_0_4"/>
<protein>
    <submittedName>
        <fullName evidence="1">Phosphonate metabolism</fullName>
    </submittedName>
</protein>
<dbReference type="AlphaFoldDB" id="A1WM36"/>
<dbReference type="GO" id="GO:0019634">
    <property type="term" value="P:organic phosphonate metabolic process"/>
    <property type="evidence" value="ECO:0007669"/>
    <property type="project" value="InterPro"/>
</dbReference>
<dbReference type="Gene3D" id="3.40.50.11310">
    <property type="entry name" value="Bacterial phosphonate metabolism protein PhnH"/>
    <property type="match status" value="1"/>
</dbReference>
<dbReference type="eggNOG" id="COG3625">
    <property type="taxonomic scope" value="Bacteria"/>
</dbReference>
<evidence type="ECO:0000313" key="2">
    <source>
        <dbReference type="Proteomes" id="UP000000374"/>
    </source>
</evidence>
<dbReference type="Proteomes" id="UP000000374">
    <property type="component" value="Chromosome"/>
</dbReference>
<evidence type="ECO:0000313" key="1">
    <source>
        <dbReference type="EMBL" id="ABM58693.1"/>
    </source>
</evidence>
<dbReference type="OrthoDB" id="9814509at2"/>
<organism evidence="1 2">
    <name type="scientific">Verminephrobacter eiseniae (strain EF01-2)</name>
    <dbReference type="NCBI Taxonomy" id="391735"/>
    <lineage>
        <taxon>Bacteria</taxon>
        <taxon>Pseudomonadati</taxon>
        <taxon>Pseudomonadota</taxon>
        <taxon>Betaproteobacteria</taxon>
        <taxon>Burkholderiales</taxon>
        <taxon>Comamonadaceae</taxon>
        <taxon>Verminephrobacter</taxon>
    </lineage>
</organism>
<dbReference type="EMBL" id="CP000542">
    <property type="protein sequence ID" value="ABM58693.1"/>
    <property type="molecule type" value="Genomic_DNA"/>
</dbReference>
<dbReference type="InterPro" id="IPR008772">
    <property type="entry name" value="Phosphonate_metab_PhnH"/>
</dbReference>
<dbReference type="InterPro" id="IPR038058">
    <property type="entry name" value="PhnH-like_sp"/>
</dbReference>
<keyword evidence="2" id="KW-1185">Reference proteome</keyword>
<dbReference type="PIRSF" id="PIRSF020680">
    <property type="entry name" value="PhnH"/>
    <property type="match status" value="1"/>
</dbReference>
<dbReference type="Pfam" id="PF05845">
    <property type="entry name" value="PhnH"/>
    <property type="match status" value="1"/>
</dbReference>
<reference evidence="2" key="1">
    <citation type="submission" date="2006-12" db="EMBL/GenBank/DDBJ databases">
        <title>Complete sequence of chromosome 1 of Verminephrobacter eiseniae EF01-2.</title>
        <authorList>
            <person name="Copeland A."/>
            <person name="Lucas S."/>
            <person name="Lapidus A."/>
            <person name="Barry K."/>
            <person name="Detter J.C."/>
            <person name="Glavina del Rio T."/>
            <person name="Dalin E."/>
            <person name="Tice H."/>
            <person name="Pitluck S."/>
            <person name="Chertkov O."/>
            <person name="Brettin T."/>
            <person name="Bruce D."/>
            <person name="Han C."/>
            <person name="Tapia R."/>
            <person name="Gilna P."/>
            <person name="Schmutz J."/>
            <person name="Larimer F."/>
            <person name="Land M."/>
            <person name="Hauser L."/>
            <person name="Kyrpides N."/>
            <person name="Kim E."/>
            <person name="Stahl D."/>
            <person name="Richardson P."/>
        </authorList>
    </citation>
    <scope>NUCLEOTIDE SEQUENCE [LARGE SCALE GENOMIC DNA]</scope>
    <source>
        <strain evidence="2">EF01-2</strain>
    </source>
</reference>